<dbReference type="SUPFAM" id="SSF57667">
    <property type="entry name" value="beta-beta-alpha zinc fingers"/>
    <property type="match status" value="3"/>
</dbReference>
<dbReference type="AlphaFoldDB" id="A0A8S3Z6X7"/>
<feature type="domain" description="C2H2-type" evidence="11">
    <location>
        <begin position="107"/>
        <end position="134"/>
    </location>
</feature>
<dbReference type="PROSITE" id="PS00028">
    <property type="entry name" value="ZINC_FINGER_C2H2_1"/>
    <property type="match status" value="5"/>
</dbReference>
<evidence type="ECO:0000313" key="13">
    <source>
        <dbReference type="Proteomes" id="UP000678393"/>
    </source>
</evidence>
<keyword evidence="6" id="KW-0805">Transcription regulation</keyword>
<comment type="caution">
    <text evidence="12">The sequence shown here is derived from an EMBL/GenBank/DDBJ whole genome shotgun (WGS) entry which is preliminary data.</text>
</comment>
<dbReference type="GO" id="GO:0005634">
    <property type="term" value="C:nucleus"/>
    <property type="evidence" value="ECO:0007669"/>
    <property type="project" value="UniProtKB-SubCell"/>
</dbReference>
<feature type="region of interest" description="Disordered" evidence="10">
    <location>
        <begin position="405"/>
        <end position="430"/>
    </location>
</feature>
<evidence type="ECO:0000256" key="3">
    <source>
        <dbReference type="ARBA" id="ARBA00022737"/>
    </source>
</evidence>
<dbReference type="InterPro" id="IPR036236">
    <property type="entry name" value="Znf_C2H2_sf"/>
</dbReference>
<dbReference type="PROSITE" id="PS50157">
    <property type="entry name" value="ZINC_FINGER_C2H2_2"/>
    <property type="match status" value="6"/>
</dbReference>
<evidence type="ECO:0000256" key="2">
    <source>
        <dbReference type="ARBA" id="ARBA00022723"/>
    </source>
</evidence>
<evidence type="ECO:0000313" key="12">
    <source>
        <dbReference type="EMBL" id="CAG5123450.1"/>
    </source>
</evidence>
<evidence type="ECO:0000256" key="7">
    <source>
        <dbReference type="ARBA" id="ARBA00023163"/>
    </source>
</evidence>
<dbReference type="GO" id="GO:0008270">
    <property type="term" value="F:zinc ion binding"/>
    <property type="evidence" value="ECO:0007669"/>
    <property type="project" value="UniProtKB-KW"/>
</dbReference>
<keyword evidence="5" id="KW-0862">Zinc</keyword>
<evidence type="ECO:0000256" key="8">
    <source>
        <dbReference type="ARBA" id="ARBA00023242"/>
    </source>
</evidence>
<feature type="domain" description="C2H2-type" evidence="11">
    <location>
        <begin position="278"/>
        <end position="305"/>
    </location>
</feature>
<evidence type="ECO:0000256" key="5">
    <source>
        <dbReference type="ARBA" id="ARBA00022833"/>
    </source>
</evidence>
<keyword evidence="2" id="KW-0479">Metal-binding</keyword>
<evidence type="ECO:0000256" key="10">
    <source>
        <dbReference type="SAM" id="MobiDB-lite"/>
    </source>
</evidence>
<protein>
    <recommendedName>
        <fullName evidence="11">C2H2-type domain-containing protein</fullName>
    </recommendedName>
</protein>
<proteinExistence type="predicted"/>
<sequence>MNVESEDVESKECLDVVNTKTSEEAHGIGGFNWNHVPSMPHPDHIVPSHLRKFLNKSCSPIQLGTTTASIPVPSEQGVHVRSNCCRTFTAKNNMKRHLRHHTGQRPYKCTSCLQSFFRRDDLKGHMIRHKYTKPFRCSRCQKGYTDRAYIKNHMAKEHGSRLMHVCPQCGESFDCEEAFACHKNTHPELKQFACTTCSFIGTSNLMVLKHRLLHTHKLFSCKPCNAYFADPFHYTSHVRKHKKMASFTQYVCCFCDMILGTYEQLVRHENSHAQCKIHACSICRKQFRSKILLRDHLMTHQQPAQVVTEHALPKTLDTEKPLSDSEQKYSLYKDVNMQQKPIDFTRKRSDYLVQESSPLAAQMENDEFYGQLLDLSMKKSPSLKPTNDSCNISYQNQIGSYNTSARATGTSVNDGSRNGTSSSDSARLSRECGLRRSGVCSTSNTEDCAA</sequence>
<dbReference type="PANTHER" id="PTHR47772">
    <property type="entry name" value="ZINC FINGER PROTEIN 200"/>
    <property type="match status" value="1"/>
</dbReference>
<dbReference type="Gene3D" id="3.30.160.60">
    <property type="entry name" value="Classic Zinc Finger"/>
    <property type="match status" value="5"/>
</dbReference>
<keyword evidence="3" id="KW-0677">Repeat</keyword>
<accession>A0A8S3Z6X7</accession>
<dbReference type="PANTHER" id="PTHR47772:SF4">
    <property type="entry name" value="ZFP64 ZINC FINGER PROTEIN"/>
    <property type="match status" value="1"/>
</dbReference>
<keyword evidence="8" id="KW-0539">Nucleus</keyword>
<gene>
    <name evidence="12" type="ORF">CUNI_LOCUS9008</name>
</gene>
<name>A0A8S3Z6X7_9EUPU</name>
<evidence type="ECO:0000256" key="1">
    <source>
        <dbReference type="ARBA" id="ARBA00004123"/>
    </source>
</evidence>
<dbReference type="OrthoDB" id="654211at2759"/>
<keyword evidence="13" id="KW-1185">Reference proteome</keyword>
<feature type="domain" description="C2H2-type" evidence="11">
    <location>
        <begin position="79"/>
        <end position="106"/>
    </location>
</feature>
<evidence type="ECO:0000256" key="6">
    <source>
        <dbReference type="ARBA" id="ARBA00023015"/>
    </source>
</evidence>
<dbReference type="SMART" id="SM00355">
    <property type="entry name" value="ZnF_C2H2"/>
    <property type="match status" value="8"/>
</dbReference>
<dbReference type="InterPro" id="IPR013087">
    <property type="entry name" value="Znf_C2H2_type"/>
</dbReference>
<reference evidence="12" key="1">
    <citation type="submission" date="2021-04" db="EMBL/GenBank/DDBJ databases">
        <authorList>
            <consortium name="Molecular Ecology Group"/>
        </authorList>
    </citation>
    <scope>NUCLEOTIDE SEQUENCE</scope>
</reference>
<evidence type="ECO:0000256" key="9">
    <source>
        <dbReference type="PROSITE-ProRule" id="PRU00042"/>
    </source>
</evidence>
<feature type="domain" description="C2H2-type" evidence="11">
    <location>
        <begin position="164"/>
        <end position="191"/>
    </location>
</feature>
<comment type="subcellular location">
    <subcellularLocation>
        <location evidence="1">Nucleus</location>
    </subcellularLocation>
</comment>
<keyword evidence="4 9" id="KW-0863">Zinc-finger</keyword>
<keyword evidence="7" id="KW-0804">Transcription</keyword>
<feature type="domain" description="C2H2-type" evidence="11">
    <location>
        <begin position="219"/>
        <end position="246"/>
    </location>
</feature>
<dbReference type="FunFam" id="3.30.160.60:FF:000446">
    <property type="entry name" value="Zinc finger protein"/>
    <property type="match status" value="1"/>
</dbReference>
<evidence type="ECO:0000259" key="11">
    <source>
        <dbReference type="PROSITE" id="PS50157"/>
    </source>
</evidence>
<evidence type="ECO:0000256" key="4">
    <source>
        <dbReference type="ARBA" id="ARBA00022771"/>
    </source>
</evidence>
<dbReference type="EMBL" id="CAJHNH020001525">
    <property type="protein sequence ID" value="CAG5123450.1"/>
    <property type="molecule type" value="Genomic_DNA"/>
</dbReference>
<dbReference type="Pfam" id="PF00096">
    <property type="entry name" value="zf-C2H2"/>
    <property type="match status" value="1"/>
</dbReference>
<dbReference type="InterPro" id="IPR050636">
    <property type="entry name" value="C2H2-ZF_domain-containing"/>
</dbReference>
<dbReference type="Proteomes" id="UP000678393">
    <property type="component" value="Unassembled WGS sequence"/>
</dbReference>
<feature type="compositionally biased region" description="Polar residues" evidence="10">
    <location>
        <begin position="405"/>
        <end position="426"/>
    </location>
</feature>
<organism evidence="12 13">
    <name type="scientific">Candidula unifasciata</name>
    <dbReference type="NCBI Taxonomy" id="100452"/>
    <lineage>
        <taxon>Eukaryota</taxon>
        <taxon>Metazoa</taxon>
        <taxon>Spiralia</taxon>
        <taxon>Lophotrochozoa</taxon>
        <taxon>Mollusca</taxon>
        <taxon>Gastropoda</taxon>
        <taxon>Heterobranchia</taxon>
        <taxon>Euthyneura</taxon>
        <taxon>Panpulmonata</taxon>
        <taxon>Eupulmonata</taxon>
        <taxon>Stylommatophora</taxon>
        <taxon>Helicina</taxon>
        <taxon>Helicoidea</taxon>
        <taxon>Geomitridae</taxon>
        <taxon>Candidula</taxon>
    </lineage>
</organism>
<feature type="domain" description="C2H2-type" evidence="11">
    <location>
        <begin position="135"/>
        <end position="158"/>
    </location>
</feature>